<keyword evidence="4 5" id="KW-0949">S-adenosyl-L-methionine</keyword>
<dbReference type="EMBL" id="FJOG01000034">
    <property type="protein sequence ID" value="CZR65981.1"/>
    <property type="molecule type" value="Genomic_DNA"/>
</dbReference>
<feature type="compositionally biased region" description="Polar residues" evidence="6">
    <location>
        <begin position="133"/>
        <end position="146"/>
    </location>
</feature>
<organism evidence="7 8">
    <name type="scientific">Phialocephala subalpina</name>
    <dbReference type="NCBI Taxonomy" id="576137"/>
    <lineage>
        <taxon>Eukaryota</taxon>
        <taxon>Fungi</taxon>
        <taxon>Dikarya</taxon>
        <taxon>Ascomycota</taxon>
        <taxon>Pezizomycotina</taxon>
        <taxon>Leotiomycetes</taxon>
        <taxon>Helotiales</taxon>
        <taxon>Mollisiaceae</taxon>
        <taxon>Phialocephala</taxon>
        <taxon>Phialocephala fortinii species complex</taxon>
    </lineage>
</organism>
<evidence type="ECO:0000313" key="8">
    <source>
        <dbReference type="Proteomes" id="UP000184330"/>
    </source>
</evidence>
<dbReference type="Gene3D" id="3.90.120.10">
    <property type="entry name" value="DNA Methylase, subunit A, domain 2"/>
    <property type="match status" value="1"/>
</dbReference>
<dbReference type="Proteomes" id="UP000184330">
    <property type="component" value="Unassembled WGS sequence"/>
</dbReference>
<keyword evidence="2 5" id="KW-0489">Methyltransferase</keyword>
<dbReference type="GO" id="GO:0005634">
    <property type="term" value="C:nucleus"/>
    <property type="evidence" value="ECO:0007669"/>
    <property type="project" value="TreeGrafter"/>
</dbReference>
<keyword evidence="3 5" id="KW-0808">Transferase</keyword>
<evidence type="ECO:0000256" key="1">
    <source>
        <dbReference type="ARBA" id="ARBA00011975"/>
    </source>
</evidence>
<dbReference type="Gene3D" id="3.40.50.150">
    <property type="entry name" value="Vaccinia Virus protein VP39"/>
    <property type="match status" value="1"/>
</dbReference>
<dbReference type="SUPFAM" id="SSF53335">
    <property type="entry name" value="S-adenosyl-L-methionine-dependent methyltransferases"/>
    <property type="match status" value="1"/>
</dbReference>
<feature type="compositionally biased region" description="Polar residues" evidence="6">
    <location>
        <begin position="42"/>
        <end position="59"/>
    </location>
</feature>
<dbReference type="InterPro" id="IPR029063">
    <property type="entry name" value="SAM-dependent_MTases_sf"/>
</dbReference>
<feature type="compositionally biased region" description="Basic and acidic residues" evidence="6">
    <location>
        <begin position="178"/>
        <end position="190"/>
    </location>
</feature>
<sequence>MMRLPRTEYIINDDGEFVLHRESIADCVVSGPSDPLDRPKCASSNSRPQSRTSTASSHTLRAESPIPESSRKATITIDDGGDDEYPTNYEQIEYGGPQNGGHSSERKRTPITKPSTPRSTPYALNFEAHPDPSTFQEQVNFNSSRSRPYAFTPRPRASRQDQENVEPDLPRSRPYAKMFDRQERQSKKENVGNSSGSFGPNRKRARSEPRMENPPPIPSARRGRQSNHGRVQDGRLLIDIDAMAAELEEEFFSDEPLADGSIPQAKSHVPMRNAPVTLPWAKIEGIDIPDRGMTLKSGMTVELSDETFLFIIDIIQNMSTNDVKLRGWQLKRSSDLHGLLRKGLNELCFTFEVELDDPRSIHEQGMIETDTAHVLVVRDLIRTNYPYPGPSNRAKVSGDKKKNVQHWRDHESLVVRWKYITKYDNRAQRLRVNLKYPKNVRQRTFETLTEDECSNGQYLDPLVRRFLWRGETELGGSDIENLVDQVRDRLASDLNLDAASRRAHLNEGDRFRAAAYLKQRYTFGDCFCGAGGTTRGAVLAELRVLWGLDKDGNSGQTWRRNFPSAQHFEAWADEFVSLFAGQEERLKQFVVDVLHMSPPCQVWSPVHTVVGQDDQQNFDSLFACEELLKKAKPRMVTLEQTFGILHPKFSQAFNSVIQMFTFYGYSVSWQLVEFQRWGLAQSRRRLIVVAAGPGETLPDLPPYTHSNLPGDNLRPFTSVREVLRRISRNHANNNINSLKALNKTPWDDRGIATCITCAGGEKGHPSGTRNFTHCELAALQSFPTSHLFYGGAINKQIGNAVPPMIAKIIFKAIIKHLEKADGVEREVHELD</sequence>
<dbReference type="OrthoDB" id="414133at2759"/>
<dbReference type="InterPro" id="IPR001525">
    <property type="entry name" value="C5_MeTfrase"/>
</dbReference>
<dbReference type="EC" id="2.1.1.37" evidence="1"/>
<feature type="region of interest" description="Disordered" evidence="6">
    <location>
        <begin position="28"/>
        <end position="235"/>
    </location>
</feature>
<feature type="active site" evidence="5">
    <location>
        <position position="600"/>
    </location>
</feature>
<reference evidence="7 8" key="1">
    <citation type="submission" date="2016-03" db="EMBL/GenBank/DDBJ databases">
        <authorList>
            <person name="Ploux O."/>
        </authorList>
    </citation>
    <scope>NUCLEOTIDE SEQUENCE [LARGE SCALE GENOMIC DNA]</scope>
    <source>
        <strain evidence="7 8">UAMH 11012</strain>
    </source>
</reference>
<dbReference type="PANTHER" id="PTHR10629">
    <property type="entry name" value="CYTOSINE-SPECIFIC METHYLTRANSFERASE"/>
    <property type="match status" value="1"/>
</dbReference>
<gene>
    <name evidence="7" type="ORF">PAC_15881</name>
</gene>
<name>A0A1L7XLP8_9HELO</name>
<dbReference type="AlphaFoldDB" id="A0A1L7XLP8"/>
<dbReference type="PANTHER" id="PTHR10629:SF52">
    <property type="entry name" value="DNA (CYTOSINE-5)-METHYLTRANSFERASE 1"/>
    <property type="match status" value="1"/>
</dbReference>
<dbReference type="GO" id="GO:0044027">
    <property type="term" value="P:negative regulation of gene expression via chromosomal CpG island methylation"/>
    <property type="evidence" value="ECO:0007669"/>
    <property type="project" value="TreeGrafter"/>
</dbReference>
<evidence type="ECO:0000313" key="7">
    <source>
        <dbReference type="EMBL" id="CZR65981.1"/>
    </source>
</evidence>
<dbReference type="GO" id="GO:0032259">
    <property type="term" value="P:methylation"/>
    <property type="evidence" value="ECO:0007669"/>
    <property type="project" value="UniProtKB-KW"/>
</dbReference>
<evidence type="ECO:0000256" key="2">
    <source>
        <dbReference type="ARBA" id="ARBA00022603"/>
    </source>
</evidence>
<comment type="similarity">
    <text evidence="5">Belongs to the class I-like SAM-binding methyltransferase superfamily. C5-methyltransferase family.</text>
</comment>
<dbReference type="STRING" id="576137.A0A1L7XLP8"/>
<dbReference type="InterPro" id="IPR050390">
    <property type="entry name" value="C5-Methyltransferase"/>
</dbReference>
<evidence type="ECO:0000256" key="3">
    <source>
        <dbReference type="ARBA" id="ARBA00022679"/>
    </source>
</evidence>
<proteinExistence type="inferred from homology"/>
<protein>
    <recommendedName>
        <fullName evidence="1">DNA (cytosine-5-)-methyltransferase</fullName>
        <ecNumber evidence="1">2.1.1.37</ecNumber>
    </recommendedName>
</protein>
<dbReference type="Pfam" id="PF00145">
    <property type="entry name" value="DNA_methylase"/>
    <property type="match status" value="2"/>
</dbReference>
<evidence type="ECO:0000256" key="6">
    <source>
        <dbReference type="SAM" id="MobiDB-lite"/>
    </source>
</evidence>
<dbReference type="PROSITE" id="PS51679">
    <property type="entry name" value="SAM_MT_C5"/>
    <property type="match status" value="1"/>
</dbReference>
<accession>A0A1L7XLP8</accession>
<keyword evidence="8" id="KW-1185">Reference proteome</keyword>
<dbReference type="GO" id="GO:0003677">
    <property type="term" value="F:DNA binding"/>
    <property type="evidence" value="ECO:0007669"/>
    <property type="project" value="TreeGrafter"/>
</dbReference>
<dbReference type="PRINTS" id="PR00105">
    <property type="entry name" value="C5METTRFRASE"/>
</dbReference>
<evidence type="ECO:0000256" key="4">
    <source>
        <dbReference type="ARBA" id="ARBA00022691"/>
    </source>
</evidence>
<evidence type="ECO:0000256" key="5">
    <source>
        <dbReference type="PROSITE-ProRule" id="PRU01016"/>
    </source>
</evidence>
<dbReference type="GO" id="GO:0003886">
    <property type="term" value="F:DNA (cytosine-5-)-methyltransferase activity"/>
    <property type="evidence" value="ECO:0007669"/>
    <property type="project" value="UniProtKB-EC"/>
</dbReference>